<accession>D3E4A8</accession>
<evidence type="ECO:0000259" key="1">
    <source>
        <dbReference type="PROSITE" id="PS51554"/>
    </source>
</evidence>
<dbReference type="EC" id="2.3.1.54" evidence="2"/>
<dbReference type="PANTHER" id="PTHR43641">
    <property type="entry name" value="FORMATE ACETYLTRANSFERASE 3-RELATED"/>
    <property type="match status" value="1"/>
</dbReference>
<feature type="domain" description="PFL" evidence="1">
    <location>
        <begin position="1"/>
        <end position="601"/>
    </location>
</feature>
<dbReference type="InterPro" id="IPR051215">
    <property type="entry name" value="GRE"/>
</dbReference>
<dbReference type="Pfam" id="PF02901">
    <property type="entry name" value="PFL-like"/>
    <property type="match status" value="2"/>
</dbReference>
<name>D3E4A8_METRM</name>
<dbReference type="KEGG" id="mru:mru_1519"/>
<dbReference type="PATRIC" id="fig|634498.28.peg.1521"/>
<keyword evidence="2" id="KW-0456">Lyase</keyword>
<keyword evidence="3" id="KW-1185">Reference proteome</keyword>
<keyword evidence="2" id="KW-0012">Acyltransferase</keyword>
<dbReference type="InterPro" id="IPR004184">
    <property type="entry name" value="PFL_dom"/>
</dbReference>
<dbReference type="GO" id="GO:0008861">
    <property type="term" value="F:formate C-acetyltransferase activity"/>
    <property type="evidence" value="ECO:0007669"/>
    <property type="project" value="UniProtKB-EC"/>
</dbReference>
<dbReference type="Proteomes" id="UP000008680">
    <property type="component" value="Chromosome"/>
</dbReference>
<evidence type="ECO:0000313" key="2">
    <source>
        <dbReference type="EMBL" id="ADC47369.1"/>
    </source>
</evidence>
<dbReference type="PANTHER" id="PTHR43641:SF2">
    <property type="entry name" value="DEHYDRATASE YBIW-RELATED"/>
    <property type="match status" value="1"/>
</dbReference>
<dbReference type="OrthoDB" id="78139at2157"/>
<reference evidence="2 3" key="1">
    <citation type="journal article" date="2010" name="PLoS ONE">
        <title>The genome sequence of the rumen methanogen Methanobrevibacter ruminantium reveals new possibilities for controlling ruminant methane emissions.</title>
        <authorList>
            <person name="Leahy S.C."/>
            <person name="Kelly W.J."/>
            <person name="Altermann E."/>
            <person name="Ronimus R.S."/>
            <person name="Yeoman C.J."/>
            <person name="Pacheco D.M."/>
            <person name="Li D."/>
            <person name="Kong Z."/>
            <person name="McTavish S."/>
            <person name="Sang C."/>
            <person name="Lambie S.C."/>
            <person name="Janssen P.H."/>
            <person name="Dey D."/>
            <person name="Attwood G.T."/>
        </authorList>
    </citation>
    <scope>NUCLEOTIDE SEQUENCE [LARGE SCALE GENOMIC DNA]</scope>
    <source>
        <strain evidence="3">ATCC 35063 / DSM 1093 / JCM 13430 / OCM 146 / M1</strain>
    </source>
</reference>
<keyword evidence="2" id="KW-0670">Pyruvate</keyword>
<dbReference type="AlphaFoldDB" id="D3E4A8"/>
<dbReference type="GO" id="GO:0016829">
    <property type="term" value="F:lyase activity"/>
    <property type="evidence" value="ECO:0007669"/>
    <property type="project" value="UniProtKB-KW"/>
</dbReference>
<dbReference type="GO" id="GO:0005829">
    <property type="term" value="C:cytosol"/>
    <property type="evidence" value="ECO:0007669"/>
    <property type="project" value="TreeGrafter"/>
</dbReference>
<dbReference type="SUPFAM" id="SSF51998">
    <property type="entry name" value="PFL-like glycyl radical enzymes"/>
    <property type="match status" value="1"/>
</dbReference>
<dbReference type="GeneID" id="8771172"/>
<sequence length="677" mass="77998">MGLFDNIKKIRNKESANSSSAILASTYNKINRRFGVGTDASSYIAKNMHKFYITSSKFSKGVQIKNLLRKLDITIHPEGFIYFLDEFRNLDYHGQIINSPIDYSLILDYSIYDLNEFYFNPKEGPGFRNQSSDYNREMLAILDGIELLIYEINKALAKSSRDDKSKYIRIFEDIIDKKASHFEEALQRILFLNQLLYQTGHSLNSLGRLDRILEDYYYNDLNDGYITNKEALELIKDFLKALDSYSWYKTDDESGLASQLITLGGKYIDEFGEYYFYNDLTYIFLEAIGQVNPKDVKIALRLSYKTPDDLIHLALDCLNENTIYIEEGVAVSFIIDNRIFTADGATIEANIDSNIVFSNDEAIIPRLLDFGYSSDDAYNYILSAHLEPTFISCLDEGNLSSISLLKPLNDIFEDKNELRFIINLDYLMELYKNNLKKEIEEKISALDQIQWNQDPFLSLFSAESYENQLDISQGGSRNNHFGIRFYGLQNTVNSLYNLKKIVFEDKTIDLIELDKMRKNNFKRGKYQETFLLLKNNPVRFPQNNPEIANISNEIIAFIGDSIKDYKNSLDGKLKFGLSAPRYMIKNDKRASFDATLKDIPPARLLISSQKTNSDIFIFNSSLDYKSSAINGNLIELNINTNDKQLTNILVEAIGYGFDQLQINLIREEIITKEDTEE</sequence>
<evidence type="ECO:0000313" key="3">
    <source>
        <dbReference type="Proteomes" id="UP000008680"/>
    </source>
</evidence>
<gene>
    <name evidence="2" type="primary">pfl</name>
    <name evidence="2" type="ordered locus">mru_1519</name>
</gene>
<protein>
    <submittedName>
        <fullName evidence="2">Pyruvate-formate lyase Pfl</fullName>
        <ecNumber evidence="2">2.3.1.54</ecNumber>
    </submittedName>
</protein>
<organism evidence="2 3">
    <name type="scientific">Methanobrevibacter ruminantium (strain ATCC 35063 / DSM 1093 / JCM 13430 / OCM 146 / M1)</name>
    <name type="common">Methanobacterium ruminantium</name>
    <dbReference type="NCBI Taxonomy" id="634498"/>
    <lineage>
        <taxon>Archaea</taxon>
        <taxon>Methanobacteriati</taxon>
        <taxon>Methanobacteriota</taxon>
        <taxon>Methanomada group</taxon>
        <taxon>Methanobacteria</taxon>
        <taxon>Methanobacteriales</taxon>
        <taxon>Methanobacteriaceae</taxon>
        <taxon>Methanobrevibacter</taxon>
    </lineage>
</organism>
<dbReference type="Gene3D" id="3.20.70.20">
    <property type="match status" value="2"/>
</dbReference>
<proteinExistence type="predicted"/>
<dbReference type="eggNOG" id="arCOG06130">
    <property type="taxonomic scope" value="Archaea"/>
</dbReference>
<dbReference type="PROSITE" id="PS51554">
    <property type="entry name" value="PFL"/>
    <property type="match status" value="1"/>
</dbReference>
<dbReference type="HOGENOM" id="CLU_405792_0_0_2"/>
<dbReference type="STRING" id="634498.mru_1519"/>
<keyword evidence="2" id="KW-0808">Transferase</keyword>
<dbReference type="RefSeq" id="WP_012956318.1">
    <property type="nucleotide sequence ID" value="NC_013790.1"/>
</dbReference>
<dbReference type="EMBL" id="CP001719">
    <property type="protein sequence ID" value="ADC47369.1"/>
    <property type="molecule type" value="Genomic_DNA"/>
</dbReference>